<feature type="region of interest" description="Disordered" evidence="1">
    <location>
        <begin position="87"/>
        <end position="130"/>
    </location>
</feature>
<proteinExistence type="predicted"/>
<reference evidence="2 3" key="1">
    <citation type="submission" date="2016-10" db="EMBL/GenBank/DDBJ databases">
        <authorList>
            <person name="de Groot N.N."/>
        </authorList>
    </citation>
    <scope>NUCLEOTIDE SEQUENCE [LARGE SCALE GENOMIC DNA]</scope>
    <source>
        <strain evidence="2 3">DSM 29433</strain>
    </source>
</reference>
<evidence type="ECO:0000313" key="2">
    <source>
        <dbReference type="EMBL" id="SFS22046.1"/>
    </source>
</evidence>
<feature type="compositionally biased region" description="Polar residues" evidence="1">
    <location>
        <begin position="97"/>
        <end position="110"/>
    </location>
</feature>
<dbReference type="Proteomes" id="UP000198926">
    <property type="component" value="Unassembled WGS sequence"/>
</dbReference>
<dbReference type="EMBL" id="FOZM01000003">
    <property type="protein sequence ID" value="SFS22046.1"/>
    <property type="molecule type" value="Genomic_DNA"/>
</dbReference>
<evidence type="ECO:0000313" key="3">
    <source>
        <dbReference type="Proteomes" id="UP000198926"/>
    </source>
</evidence>
<protein>
    <submittedName>
        <fullName evidence="2">Uncharacterized protein</fullName>
    </submittedName>
</protein>
<dbReference type="STRING" id="1123755.SAMN05444714_3106"/>
<dbReference type="AlphaFoldDB" id="A0A1I6N283"/>
<organism evidence="2 3">
    <name type="scientific">Yoonia litorea</name>
    <dbReference type="NCBI Taxonomy" id="1123755"/>
    <lineage>
        <taxon>Bacteria</taxon>
        <taxon>Pseudomonadati</taxon>
        <taxon>Pseudomonadota</taxon>
        <taxon>Alphaproteobacteria</taxon>
        <taxon>Rhodobacterales</taxon>
        <taxon>Paracoccaceae</taxon>
        <taxon>Yoonia</taxon>
    </lineage>
</organism>
<keyword evidence="3" id="KW-1185">Reference proteome</keyword>
<sequence>MSRGDDIDELLSSVRNFVAHKDVRPMAETVTSDKLLLTPETRLSDEQVKAIDAEWEAELRALEAAGIIAPGKALEMTIAELEEAVAKLPDDWEPSAESDTGVETQDAPQTSWASDPSDADEASDITTSETSALALSEDDLRALVVKIVHEELSGELGERITRNVRKMVRREINRVMTSRDLGND</sequence>
<evidence type="ECO:0000256" key="1">
    <source>
        <dbReference type="SAM" id="MobiDB-lite"/>
    </source>
</evidence>
<name>A0A1I6N283_9RHOB</name>
<accession>A0A1I6N283</accession>
<dbReference type="RefSeq" id="WP_242649930.1">
    <property type="nucleotide sequence ID" value="NZ_FOZM01000003.1"/>
</dbReference>
<gene>
    <name evidence="2" type="ORF">SAMN05444714_3106</name>
</gene>